<dbReference type="Proteomes" id="UP001149719">
    <property type="component" value="Unassembled WGS sequence"/>
</dbReference>
<protein>
    <submittedName>
        <fullName evidence="1">GNAT family N-acetyltransferase</fullName>
        <ecNumber evidence="1">2.3.1.-</ecNumber>
    </submittedName>
</protein>
<dbReference type="GO" id="GO:0016746">
    <property type="term" value="F:acyltransferase activity"/>
    <property type="evidence" value="ECO:0007669"/>
    <property type="project" value="UniProtKB-KW"/>
</dbReference>
<comment type="caution">
    <text evidence="1">The sequence shown here is derived from an EMBL/GenBank/DDBJ whole genome shotgun (WGS) entry which is preliminary data.</text>
</comment>
<dbReference type="InterPro" id="IPR016181">
    <property type="entry name" value="Acyl_CoA_acyltransferase"/>
</dbReference>
<sequence>MKAQWFNQVQQIGAERWQQAIGATDYPFAQYAFHAALEESGSVGGETGWYPEYILLMEDDDTPVAIVPTYLKTHSQGEFVFDWSWADAYQRYGHRYYPKRVWAVPFSPVTGPRIFTALDPQGNSEESLGLYAAVGDLLTQRTKEQKTSSWHLLFTKLHVKHAFEHDPASLRLSCQFHWFNRNYRDIDHYLEHFSSRKRKTARKERNKVIQQGLHLERKLGTGLSVEEIDFFYLCYQSTYGKRGQHGYLTKAFFQQLIQTMGEQVLLVFAYQNENLVAASWCFFDEHALYGRYWGCLQEFDCLHFEACYYQGIEFCIEQGLQHFDPGTQGEHKIARGFEPVFSHSVHYIENEGFREAIGAFCKEEADAVVLYHQETTKRLPFKSI</sequence>
<dbReference type="PANTHER" id="PTHR47017:SF1">
    <property type="entry name" value="ACYL-COA"/>
    <property type="match status" value="1"/>
</dbReference>
<proteinExistence type="predicted"/>
<keyword evidence="2" id="KW-1185">Reference proteome</keyword>
<keyword evidence="1" id="KW-0012">Acyltransferase</keyword>
<dbReference type="PANTHER" id="PTHR47017">
    <property type="entry name" value="ACYL-COA"/>
    <property type="match status" value="1"/>
</dbReference>
<keyword evidence="1" id="KW-0808">Transferase</keyword>
<dbReference type="Gene3D" id="3.40.630.30">
    <property type="match status" value="1"/>
</dbReference>
<dbReference type="InterPro" id="IPR007434">
    <property type="entry name" value="FemAB-like"/>
</dbReference>
<organism evidence="1 2">
    <name type="scientific">Marinomonas phaeophyticola</name>
    <dbReference type="NCBI Taxonomy" id="3004091"/>
    <lineage>
        <taxon>Bacteria</taxon>
        <taxon>Pseudomonadati</taxon>
        <taxon>Pseudomonadota</taxon>
        <taxon>Gammaproteobacteria</taxon>
        <taxon>Oceanospirillales</taxon>
        <taxon>Oceanospirillaceae</taxon>
        <taxon>Marinomonas</taxon>
    </lineage>
</organism>
<reference evidence="1" key="1">
    <citation type="submission" date="2022-12" db="EMBL/GenBank/DDBJ databases">
        <title>Marinomonas 15G1-11 sp. nov, isolated from marine algae.</title>
        <authorList>
            <person name="Butt M."/>
            <person name="Choi D.G."/>
            <person name="Kim J.M."/>
            <person name="Lee J.K."/>
            <person name="Baek J.H."/>
            <person name="Jeon C.O."/>
        </authorList>
    </citation>
    <scope>NUCLEOTIDE SEQUENCE</scope>
    <source>
        <strain evidence="1">15G1-11</strain>
    </source>
</reference>
<dbReference type="EC" id="2.3.1.-" evidence="1"/>
<gene>
    <name evidence="1" type="ORF">O1D97_09455</name>
</gene>
<evidence type="ECO:0000313" key="2">
    <source>
        <dbReference type="Proteomes" id="UP001149719"/>
    </source>
</evidence>
<evidence type="ECO:0000313" key="1">
    <source>
        <dbReference type="EMBL" id="MCZ2721868.1"/>
    </source>
</evidence>
<dbReference type="SUPFAM" id="SSF55729">
    <property type="entry name" value="Acyl-CoA N-acyltransferases (Nat)"/>
    <property type="match status" value="1"/>
</dbReference>
<dbReference type="EMBL" id="JAPUBN010000015">
    <property type="protein sequence ID" value="MCZ2721868.1"/>
    <property type="molecule type" value="Genomic_DNA"/>
</dbReference>
<dbReference type="RefSeq" id="WP_269125019.1">
    <property type="nucleotide sequence ID" value="NZ_JAPUBN010000015.1"/>
</dbReference>
<name>A0ABT4JTZ5_9GAMM</name>
<accession>A0ABT4JTZ5</accession>
<dbReference type="Pfam" id="PF04339">
    <property type="entry name" value="FemAB_like"/>
    <property type="match status" value="1"/>
</dbReference>